<sequence length="531" mass="59120">MVSISAMSALNTMDFAAQMRGFQASDDARQKLFADMLEKYTILLEEHSTLNNDYASEREIRRSYQHSVIQMQREVAETRRELEDHSFVLALIDGDGVIFQDALLRAAGSDGGSEAASRLQHAIRDHITTLYGNSGNWPIMVQIYVSLDKLANKLASVGLVDKPSALRTFAQGFSLNQSLFSIVDVGHGKERADHKIKEMLRTFSDNPTCRHIIFGGCHDAGYLLNLDQYKHHAHKAARITLLESTPAWRGFAELPNFRRMRFDNVFRNTELPEYGYTVPRPYAPIQPNISAPMQPPAPASVQPIARTMTNPTPPPGFANPPSGFPSTALSFPASNSPRDTPTISSPATTASSLAVTNPTPEPTDSSSWAAVGQKNGVPTSEKISIAPKPKSKSNKKWAYYNEEEQRLDEPLPPKDKAACEAIEARMKRSGKNLCNQWHLNNGKCANGAKCHFQHEPKLTPAGLTALLYKSRSLACKDRYCQNVDCYLGHQCSFERDQNWCPFPDSCNLRHTHGMDKVKATRWDENGEVEEL</sequence>
<dbReference type="PANTHER" id="PTHR37543">
    <property type="entry name" value="CCCH ZINC FINGER DNA BINDING PROTEIN (AFU_ORTHOLOGUE AFUA_5G12760)"/>
    <property type="match status" value="1"/>
</dbReference>
<dbReference type="InterPro" id="IPR000571">
    <property type="entry name" value="Znf_CCCH"/>
</dbReference>
<keyword evidence="1" id="KW-0479">Metal-binding</keyword>
<feature type="compositionally biased region" description="Low complexity" evidence="2">
    <location>
        <begin position="340"/>
        <end position="352"/>
    </location>
</feature>
<evidence type="ECO:0000313" key="5">
    <source>
        <dbReference type="Proteomes" id="UP000756921"/>
    </source>
</evidence>
<dbReference type="AlphaFoldDB" id="A0A9P6KM44"/>
<evidence type="ECO:0000256" key="2">
    <source>
        <dbReference type="SAM" id="MobiDB-lite"/>
    </source>
</evidence>
<dbReference type="EMBL" id="WJXW01000011">
    <property type="protein sequence ID" value="KAF9732173.1"/>
    <property type="molecule type" value="Genomic_DNA"/>
</dbReference>
<dbReference type="OrthoDB" id="2270193at2759"/>
<reference evidence="4" key="1">
    <citation type="journal article" date="2020" name="Mol. Plant Microbe Interact.">
        <title>Genome Sequence of the Biocontrol Agent Coniothyrium minitans strain Conio (IMI 134523).</title>
        <authorList>
            <person name="Patel D."/>
            <person name="Shittu T.A."/>
            <person name="Baroncelli R."/>
            <person name="Muthumeenakshi S."/>
            <person name="Osborne T.H."/>
            <person name="Janganan T.K."/>
            <person name="Sreenivasaprasad S."/>
        </authorList>
    </citation>
    <scope>NUCLEOTIDE SEQUENCE</scope>
    <source>
        <strain evidence="4">Conio</strain>
    </source>
</reference>
<proteinExistence type="predicted"/>
<evidence type="ECO:0000259" key="3">
    <source>
        <dbReference type="PROSITE" id="PS50103"/>
    </source>
</evidence>
<feature type="compositionally biased region" description="Polar residues" evidence="2">
    <location>
        <begin position="353"/>
        <end position="368"/>
    </location>
</feature>
<keyword evidence="5" id="KW-1185">Reference proteome</keyword>
<feature type="domain" description="C3H1-type" evidence="3">
    <location>
        <begin position="428"/>
        <end position="457"/>
    </location>
</feature>
<dbReference type="Proteomes" id="UP000756921">
    <property type="component" value="Unassembled WGS sequence"/>
</dbReference>
<gene>
    <name evidence="4" type="ORF">PMIN01_10102</name>
</gene>
<dbReference type="InterPro" id="IPR057683">
    <property type="entry name" value="DUF7923"/>
</dbReference>
<comment type="caution">
    <text evidence="4">The sequence shown here is derived from an EMBL/GenBank/DDBJ whole genome shotgun (WGS) entry which is preliminary data.</text>
</comment>
<feature type="compositionally biased region" description="Polar residues" evidence="2">
    <location>
        <begin position="327"/>
        <end position="339"/>
    </location>
</feature>
<keyword evidence="1" id="KW-0862">Zinc</keyword>
<feature type="zinc finger region" description="C3H1-type" evidence="1">
    <location>
        <begin position="428"/>
        <end position="457"/>
    </location>
</feature>
<dbReference type="PANTHER" id="PTHR37543:SF1">
    <property type="entry name" value="CCCH ZINC FINGER DNA BINDING PROTEIN (AFU_ORTHOLOGUE AFUA_5G12760)"/>
    <property type="match status" value="1"/>
</dbReference>
<dbReference type="PROSITE" id="PS50103">
    <property type="entry name" value="ZF_C3H1"/>
    <property type="match status" value="1"/>
</dbReference>
<organism evidence="4 5">
    <name type="scientific">Paraphaeosphaeria minitans</name>
    <dbReference type="NCBI Taxonomy" id="565426"/>
    <lineage>
        <taxon>Eukaryota</taxon>
        <taxon>Fungi</taxon>
        <taxon>Dikarya</taxon>
        <taxon>Ascomycota</taxon>
        <taxon>Pezizomycotina</taxon>
        <taxon>Dothideomycetes</taxon>
        <taxon>Pleosporomycetidae</taxon>
        <taxon>Pleosporales</taxon>
        <taxon>Massarineae</taxon>
        <taxon>Didymosphaeriaceae</taxon>
        <taxon>Paraphaeosphaeria</taxon>
    </lineage>
</organism>
<dbReference type="InterPro" id="IPR057654">
    <property type="entry name" value="Znf-CCCH_tandem"/>
</dbReference>
<dbReference type="Pfam" id="PF25540">
    <property type="entry name" value="DUF7923"/>
    <property type="match status" value="1"/>
</dbReference>
<name>A0A9P6KM44_9PLEO</name>
<feature type="region of interest" description="Disordered" evidence="2">
    <location>
        <begin position="287"/>
        <end position="396"/>
    </location>
</feature>
<evidence type="ECO:0000256" key="1">
    <source>
        <dbReference type="PROSITE-ProRule" id="PRU00723"/>
    </source>
</evidence>
<dbReference type="Pfam" id="PF25543">
    <property type="entry name" value="zf-CCCH_tandem"/>
    <property type="match status" value="1"/>
</dbReference>
<evidence type="ECO:0000313" key="4">
    <source>
        <dbReference type="EMBL" id="KAF9732173.1"/>
    </source>
</evidence>
<dbReference type="Pfam" id="PF25542">
    <property type="entry name" value="zf-CCCH_12"/>
    <property type="match status" value="1"/>
</dbReference>
<keyword evidence="1" id="KW-0863">Zinc-finger</keyword>
<accession>A0A9P6KM44</accession>
<dbReference type="GO" id="GO:0008270">
    <property type="term" value="F:zinc ion binding"/>
    <property type="evidence" value="ECO:0007669"/>
    <property type="project" value="UniProtKB-KW"/>
</dbReference>
<protein>
    <submittedName>
        <fullName evidence="4">C-x8-C-x5-C-x3-H type zinc finger protein</fullName>
    </submittedName>
</protein>